<feature type="region of interest" description="Disordered" evidence="5">
    <location>
        <begin position="407"/>
        <end position="426"/>
    </location>
</feature>
<sequence length="517" mass="55389">MTAYYSEKPMFLGSSRLDCSLSMPRSLRNLHHHELSRNNDLNGKMRNSQRRRVPVACGRCRRRKIKCSGDSGDGQGCSNCRSAGNTDCQFLRVNSLKLSPKANNWPYHHPASVNASNVARKSPLNCGESRLHPSRMMAQAVDDYDFNTTDSSGFSEPTSIGMTSSQCDDSQSSTYSQSPAYPQPIYGSSNNLFEYANSTWSPKGWDSTLGLSRPSHGTIYPDPETASTMAQSAFSYLIPSQTLSSSEAPLPIAGPVSESSLDFSAQDRILPTPTCRSQQISNGLHVLNLPLAELTSSSSIPLEARTTYWSARPGMSQGSCSPDSSPSSNVLFSNSVSSVSSGPETTLATMFSSLPMPTTAEEVIASTMALPTAASTSMSGSSYPAQTPEATTGGRTVLPPGTWAGQVLPTYTESSSSHESYPEDSLTTQRMAEMTVNSTSSLFYSTSDKCSRVGDTRTAMTTSLNGGLGYSSVRPSHLSNPPYTVGLVGSEMPEYHHAVMEGIRRASVSPLSGQGDF</sequence>
<comment type="caution">
    <text evidence="7">The sequence shown here is derived from an EMBL/GenBank/DDBJ whole genome shotgun (WGS) entry which is preliminary data.</text>
</comment>
<keyword evidence="8" id="KW-1185">Reference proteome</keyword>
<keyword evidence="2" id="KW-0238">DNA-binding</keyword>
<dbReference type="GO" id="GO:0000981">
    <property type="term" value="F:DNA-binding transcription factor activity, RNA polymerase II-specific"/>
    <property type="evidence" value="ECO:0007669"/>
    <property type="project" value="InterPro"/>
</dbReference>
<dbReference type="GO" id="GO:0008270">
    <property type="term" value="F:zinc ion binding"/>
    <property type="evidence" value="ECO:0007669"/>
    <property type="project" value="InterPro"/>
</dbReference>
<accession>A0A8J8VXY4</accession>
<keyword evidence="1" id="KW-0805">Transcription regulation</keyword>
<dbReference type="Proteomes" id="UP000631181">
    <property type="component" value="Unassembled WGS sequence"/>
</dbReference>
<evidence type="ECO:0000256" key="1">
    <source>
        <dbReference type="ARBA" id="ARBA00023015"/>
    </source>
</evidence>
<reference evidence="7" key="1">
    <citation type="journal article" date="2020" name="Front. Microbiol.">
        <title>Gene regulatory networks of Penicillium echinulatum 2HH and Penicillium oxalicum 114-2 inferred by a computational biology approach.</title>
        <authorList>
            <person name="Lenz A.R."/>
            <person name="Galan-Vasquez E."/>
            <person name="Balbinot E."/>
            <person name="De Abreu F.P."/>
            <person name="De Oliveira N.S."/>
            <person name="Da Rosa L.O."/>
            <person name="De Avila E Silva S."/>
            <person name="Camassola M."/>
            <person name="Dillon A.J.P."/>
            <person name="Perez-Rueda E."/>
        </authorList>
    </citation>
    <scope>NUCLEOTIDE SEQUENCE</scope>
    <source>
        <strain evidence="7">S1M29</strain>
    </source>
</reference>
<dbReference type="GO" id="GO:0003677">
    <property type="term" value="F:DNA binding"/>
    <property type="evidence" value="ECO:0007669"/>
    <property type="project" value="UniProtKB-KW"/>
</dbReference>
<feature type="compositionally biased region" description="Low complexity" evidence="5">
    <location>
        <begin position="413"/>
        <end position="425"/>
    </location>
</feature>
<gene>
    <name evidence="7" type="ORF">PECM_000480</name>
</gene>
<dbReference type="OrthoDB" id="5394557at2759"/>
<feature type="region of interest" description="Disordered" evidence="5">
    <location>
        <begin position="375"/>
        <end position="400"/>
    </location>
</feature>
<feature type="region of interest" description="Disordered" evidence="5">
    <location>
        <begin position="148"/>
        <end position="178"/>
    </location>
</feature>
<evidence type="ECO:0000256" key="2">
    <source>
        <dbReference type="ARBA" id="ARBA00023125"/>
    </source>
</evidence>
<proteinExistence type="predicted"/>
<evidence type="ECO:0000313" key="7">
    <source>
        <dbReference type="EMBL" id="KAF7713866.1"/>
    </source>
</evidence>
<dbReference type="AlphaFoldDB" id="A0A8J8VXY4"/>
<name>A0A8J8VXY4_9EURO</name>
<feature type="compositionally biased region" description="Polar residues" evidence="5">
    <location>
        <begin position="148"/>
        <end position="162"/>
    </location>
</feature>
<feature type="compositionally biased region" description="Polar residues" evidence="5">
    <location>
        <begin position="375"/>
        <end position="394"/>
    </location>
</feature>
<feature type="compositionally biased region" description="Low complexity" evidence="5">
    <location>
        <begin position="163"/>
        <end position="178"/>
    </location>
</feature>
<dbReference type="InterPro" id="IPR001138">
    <property type="entry name" value="Zn2Cys6_DnaBD"/>
</dbReference>
<dbReference type="PROSITE" id="PS00463">
    <property type="entry name" value="ZN2_CY6_FUNGAL_1"/>
    <property type="match status" value="1"/>
</dbReference>
<feature type="domain" description="Zn(2)-C6 fungal-type" evidence="6">
    <location>
        <begin position="56"/>
        <end position="90"/>
    </location>
</feature>
<dbReference type="SMART" id="SM00066">
    <property type="entry name" value="GAL4"/>
    <property type="match status" value="1"/>
</dbReference>
<keyword evidence="3" id="KW-0804">Transcription</keyword>
<evidence type="ECO:0000256" key="4">
    <source>
        <dbReference type="ARBA" id="ARBA00023242"/>
    </source>
</evidence>
<dbReference type="PROSITE" id="PS50048">
    <property type="entry name" value="ZN2_CY6_FUNGAL_2"/>
    <property type="match status" value="1"/>
</dbReference>
<dbReference type="CDD" id="cd00067">
    <property type="entry name" value="GAL4"/>
    <property type="match status" value="1"/>
</dbReference>
<evidence type="ECO:0000313" key="8">
    <source>
        <dbReference type="Proteomes" id="UP000631181"/>
    </source>
</evidence>
<keyword evidence="4" id="KW-0539">Nucleus</keyword>
<organism evidence="7 8">
    <name type="scientific">Penicillium ucsense</name>
    <dbReference type="NCBI Taxonomy" id="2839758"/>
    <lineage>
        <taxon>Eukaryota</taxon>
        <taxon>Fungi</taxon>
        <taxon>Dikarya</taxon>
        <taxon>Ascomycota</taxon>
        <taxon>Pezizomycotina</taxon>
        <taxon>Eurotiomycetes</taxon>
        <taxon>Eurotiomycetidae</taxon>
        <taxon>Eurotiales</taxon>
        <taxon>Aspergillaceae</taxon>
        <taxon>Penicillium</taxon>
    </lineage>
</organism>
<dbReference type="SUPFAM" id="SSF57701">
    <property type="entry name" value="Zn2/Cys6 DNA-binding domain"/>
    <property type="match status" value="1"/>
</dbReference>
<dbReference type="Pfam" id="PF00172">
    <property type="entry name" value="Zn_clus"/>
    <property type="match status" value="1"/>
</dbReference>
<evidence type="ECO:0000259" key="6">
    <source>
        <dbReference type="PROSITE" id="PS50048"/>
    </source>
</evidence>
<protein>
    <submittedName>
        <fullName evidence="7">Fungal Zn(2)-Cys(6) binuclear cluster domain-containing protein</fullName>
    </submittedName>
</protein>
<evidence type="ECO:0000256" key="5">
    <source>
        <dbReference type="SAM" id="MobiDB-lite"/>
    </source>
</evidence>
<evidence type="ECO:0000256" key="3">
    <source>
        <dbReference type="ARBA" id="ARBA00023163"/>
    </source>
</evidence>
<dbReference type="EMBL" id="WIWV01000103">
    <property type="protein sequence ID" value="KAF7713866.1"/>
    <property type="molecule type" value="Genomic_DNA"/>
</dbReference>
<dbReference type="Gene3D" id="4.10.240.10">
    <property type="entry name" value="Zn(2)-C6 fungal-type DNA-binding domain"/>
    <property type="match status" value="1"/>
</dbReference>
<dbReference type="InterPro" id="IPR036864">
    <property type="entry name" value="Zn2-C6_fun-type_DNA-bd_sf"/>
</dbReference>